<evidence type="ECO:0000256" key="19">
    <source>
        <dbReference type="SAM" id="Phobius"/>
    </source>
</evidence>
<feature type="binding site" evidence="17">
    <location>
        <position position="33"/>
    </location>
    <ligand>
        <name>ATP</name>
        <dbReference type="ChEBI" id="CHEBI:30616"/>
    </ligand>
</feature>
<dbReference type="InterPro" id="IPR033717">
    <property type="entry name" value="UDPK"/>
</dbReference>
<reference evidence="20 21" key="1">
    <citation type="submission" date="2020-03" db="EMBL/GenBank/DDBJ databases">
        <authorList>
            <person name="Sun Q."/>
        </authorList>
    </citation>
    <scope>NUCLEOTIDE SEQUENCE [LARGE SCALE GENOMIC DNA]</scope>
    <source>
        <strain evidence="20 21">KACC 21451</strain>
    </source>
</reference>
<keyword evidence="18" id="KW-0460">Magnesium</keyword>
<evidence type="ECO:0000256" key="6">
    <source>
        <dbReference type="ARBA" id="ARBA00022692"/>
    </source>
</evidence>
<evidence type="ECO:0000313" key="21">
    <source>
        <dbReference type="Proteomes" id="UP000587942"/>
    </source>
</evidence>
<dbReference type="InterPro" id="IPR000829">
    <property type="entry name" value="DAGK"/>
</dbReference>
<keyword evidence="12 19" id="KW-0472">Membrane</keyword>
<feature type="transmembrane region" description="Helical" evidence="19">
    <location>
        <begin position="61"/>
        <end position="80"/>
    </location>
</feature>
<keyword evidence="8 20" id="KW-0418">Kinase</keyword>
<name>A0A846TRY0_9BACI</name>
<dbReference type="InterPro" id="IPR036945">
    <property type="entry name" value="DAGK_sf"/>
</dbReference>
<keyword evidence="10 19" id="KW-1133">Transmembrane helix</keyword>
<evidence type="ECO:0000256" key="2">
    <source>
        <dbReference type="ARBA" id="ARBA00005967"/>
    </source>
</evidence>
<dbReference type="GO" id="GO:0005886">
    <property type="term" value="C:plasma membrane"/>
    <property type="evidence" value="ECO:0007669"/>
    <property type="project" value="UniProtKB-SubCell"/>
</dbReference>
<keyword evidence="18" id="KW-0479">Metal-binding</keyword>
<evidence type="ECO:0000313" key="20">
    <source>
        <dbReference type="EMBL" id="NKE05141.1"/>
    </source>
</evidence>
<accession>A0A846TRY0</accession>
<keyword evidence="4" id="KW-0444">Lipid biosynthesis</keyword>
<feature type="binding site" evidence="17">
    <location>
        <position position="81"/>
    </location>
    <ligand>
        <name>ATP</name>
        <dbReference type="ChEBI" id="CHEBI:30616"/>
    </ligand>
</feature>
<keyword evidence="13" id="KW-0594">Phospholipid biosynthesis</keyword>
<evidence type="ECO:0000256" key="15">
    <source>
        <dbReference type="PIRSR" id="PIRSR600829-1"/>
    </source>
</evidence>
<feature type="binding site" evidence="18">
    <location>
        <position position="33"/>
    </location>
    <ligand>
        <name>a divalent metal cation</name>
        <dbReference type="ChEBI" id="CHEBI:60240"/>
    </ligand>
</feature>
<feature type="active site" description="Proton acceptor" evidence="15">
    <location>
        <position position="74"/>
    </location>
</feature>
<organism evidence="20 21">
    <name type="scientific">Mesobacillus selenatarsenatis</name>
    <dbReference type="NCBI Taxonomy" id="388741"/>
    <lineage>
        <taxon>Bacteria</taxon>
        <taxon>Bacillati</taxon>
        <taxon>Bacillota</taxon>
        <taxon>Bacilli</taxon>
        <taxon>Bacillales</taxon>
        <taxon>Bacillaceae</taxon>
        <taxon>Mesobacillus</taxon>
    </lineage>
</organism>
<keyword evidence="14" id="KW-1208">Phospholipid metabolism</keyword>
<evidence type="ECO:0000256" key="7">
    <source>
        <dbReference type="ARBA" id="ARBA00022741"/>
    </source>
</evidence>
<feature type="binding site" evidence="17">
    <location>
        <begin position="99"/>
        <end position="100"/>
    </location>
    <ligand>
        <name>ATP</name>
        <dbReference type="ChEBI" id="CHEBI:30616"/>
    </ligand>
</feature>
<keyword evidence="6 19" id="KW-0812">Transmembrane</keyword>
<dbReference type="AlphaFoldDB" id="A0A846TRY0"/>
<feature type="binding site" evidence="16">
    <location>
        <position position="74"/>
    </location>
    <ligand>
        <name>substrate</name>
    </ligand>
</feature>
<dbReference type="Proteomes" id="UP000587942">
    <property type="component" value="Unassembled WGS sequence"/>
</dbReference>
<evidence type="ECO:0000256" key="3">
    <source>
        <dbReference type="ARBA" id="ARBA00022475"/>
    </source>
</evidence>
<dbReference type="GO" id="GO:0005524">
    <property type="term" value="F:ATP binding"/>
    <property type="evidence" value="ECO:0007669"/>
    <property type="project" value="UniProtKB-KW"/>
</dbReference>
<evidence type="ECO:0000256" key="10">
    <source>
        <dbReference type="ARBA" id="ARBA00022989"/>
    </source>
</evidence>
<feature type="binding site" evidence="17">
    <location>
        <begin position="90"/>
        <end position="92"/>
    </location>
    <ligand>
        <name>ATP</name>
        <dbReference type="ChEBI" id="CHEBI:30616"/>
    </ligand>
</feature>
<comment type="subcellular location">
    <subcellularLocation>
        <location evidence="1">Cell membrane</location>
        <topology evidence="1">Multi-pass membrane protein</topology>
    </subcellularLocation>
</comment>
<evidence type="ECO:0000256" key="18">
    <source>
        <dbReference type="PIRSR" id="PIRSR600829-4"/>
    </source>
</evidence>
<dbReference type="Pfam" id="PF01219">
    <property type="entry name" value="DAGK_prokar"/>
    <property type="match status" value="1"/>
</dbReference>
<evidence type="ECO:0000256" key="11">
    <source>
        <dbReference type="ARBA" id="ARBA00023098"/>
    </source>
</evidence>
<keyword evidence="7 17" id="KW-0547">Nucleotide-binding</keyword>
<dbReference type="GO" id="GO:0008654">
    <property type="term" value="P:phospholipid biosynthetic process"/>
    <property type="evidence" value="ECO:0007669"/>
    <property type="project" value="UniProtKB-KW"/>
</dbReference>
<keyword evidence="11" id="KW-0443">Lipid metabolism</keyword>
<evidence type="ECO:0000256" key="5">
    <source>
        <dbReference type="ARBA" id="ARBA00022679"/>
    </source>
</evidence>
<dbReference type="GO" id="GO:0016301">
    <property type="term" value="F:kinase activity"/>
    <property type="evidence" value="ECO:0007669"/>
    <property type="project" value="UniProtKB-KW"/>
</dbReference>
<dbReference type="PANTHER" id="PTHR34299">
    <property type="entry name" value="DIACYLGLYCEROL KINASE"/>
    <property type="match status" value="1"/>
</dbReference>
<evidence type="ECO:0000256" key="1">
    <source>
        <dbReference type="ARBA" id="ARBA00004651"/>
    </source>
</evidence>
<dbReference type="GO" id="GO:0046872">
    <property type="term" value="F:metal ion binding"/>
    <property type="evidence" value="ECO:0007669"/>
    <property type="project" value="UniProtKB-KW"/>
</dbReference>
<evidence type="ECO:0000256" key="14">
    <source>
        <dbReference type="ARBA" id="ARBA00023264"/>
    </source>
</evidence>
<gene>
    <name evidence="20" type="ORF">GWK17_06580</name>
</gene>
<feature type="transmembrane region" description="Helical" evidence="19">
    <location>
        <begin position="36"/>
        <end position="55"/>
    </location>
</feature>
<proteinExistence type="inferred from homology"/>
<evidence type="ECO:0000256" key="13">
    <source>
        <dbReference type="ARBA" id="ARBA00023209"/>
    </source>
</evidence>
<comment type="similarity">
    <text evidence="2">Belongs to the bacterial diacylglycerol kinase family.</text>
</comment>
<keyword evidence="5" id="KW-0808">Transferase</keyword>
<keyword evidence="9 17" id="KW-0067">ATP-binding</keyword>
<protein>
    <submittedName>
        <fullName evidence="20">Diacylglycerol kinase family protein</fullName>
    </submittedName>
</protein>
<comment type="caution">
    <text evidence="20">The sequence shown here is derived from an EMBL/GenBank/DDBJ whole genome shotgun (WGS) entry which is preliminary data.</text>
</comment>
<evidence type="ECO:0000256" key="4">
    <source>
        <dbReference type="ARBA" id="ARBA00022516"/>
    </source>
</evidence>
<sequence length="130" mass="14268">MGLGLAADKQRKHTLASSFKFGFEGIAEAAAKERNVRIHITISVLVTIAGFVFSINKFEWIAIILSIGGMISLEMMNTAIERTVDMYTKEYHPLAKQAKDIAAGAVLVFAIASVLIGILIFLPRLLAWFN</sequence>
<dbReference type="PROSITE" id="PS01069">
    <property type="entry name" value="DAGK_PROKAR"/>
    <property type="match status" value="1"/>
</dbReference>
<evidence type="ECO:0000256" key="16">
    <source>
        <dbReference type="PIRSR" id="PIRSR600829-2"/>
    </source>
</evidence>
<feature type="transmembrane region" description="Helical" evidence="19">
    <location>
        <begin position="101"/>
        <end position="122"/>
    </location>
</feature>
<evidence type="ECO:0000256" key="8">
    <source>
        <dbReference type="ARBA" id="ARBA00022777"/>
    </source>
</evidence>
<dbReference type="EMBL" id="JAAVUM010000003">
    <property type="protein sequence ID" value="NKE05141.1"/>
    <property type="molecule type" value="Genomic_DNA"/>
</dbReference>
<comment type="cofactor">
    <cofactor evidence="18">
        <name>Mg(2+)</name>
        <dbReference type="ChEBI" id="CHEBI:18420"/>
    </cofactor>
    <text evidence="18">Mn(2+), Zn(2+), Cd(2+) and Co(2+) support activity to lesser extents.</text>
</comment>
<keyword evidence="3" id="KW-1003">Cell membrane</keyword>
<feature type="binding site" evidence="18">
    <location>
        <position position="81"/>
    </location>
    <ligand>
        <name>a divalent metal cation</name>
        <dbReference type="ChEBI" id="CHEBI:60240"/>
    </ligand>
</feature>
<evidence type="ECO:0000256" key="9">
    <source>
        <dbReference type="ARBA" id="ARBA00022840"/>
    </source>
</evidence>
<dbReference type="CDD" id="cd14265">
    <property type="entry name" value="UDPK_IM_like"/>
    <property type="match status" value="1"/>
</dbReference>
<dbReference type="PANTHER" id="PTHR34299:SF1">
    <property type="entry name" value="DIACYLGLYCEROL KINASE"/>
    <property type="match status" value="1"/>
</dbReference>
<evidence type="ECO:0000256" key="12">
    <source>
        <dbReference type="ARBA" id="ARBA00023136"/>
    </source>
</evidence>
<evidence type="ECO:0000256" key="17">
    <source>
        <dbReference type="PIRSR" id="PIRSR600829-3"/>
    </source>
</evidence>
<dbReference type="Gene3D" id="1.10.287.3610">
    <property type="match status" value="1"/>
</dbReference>